<feature type="transmembrane region" description="Helical" evidence="2">
    <location>
        <begin position="387"/>
        <end position="405"/>
    </location>
</feature>
<proteinExistence type="predicted"/>
<feature type="coiled-coil region" evidence="1">
    <location>
        <begin position="558"/>
        <end position="585"/>
    </location>
</feature>
<dbReference type="PANTHER" id="PTHR41259">
    <property type="entry name" value="DOUBLE-STRAND BREAK REPAIR RAD50 ATPASE, PUTATIVE-RELATED"/>
    <property type="match status" value="1"/>
</dbReference>
<accession>A0A2S0KPJ9</accession>
<dbReference type="OrthoDB" id="9764467at2"/>
<dbReference type="InterPro" id="IPR027417">
    <property type="entry name" value="P-loop_NTPase"/>
</dbReference>
<dbReference type="Pfam" id="PF13476">
    <property type="entry name" value="AAA_23"/>
    <property type="match status" value="1"/>
</dbReference>
<keyword evidence="2" id="KW-1133">Transmembrane helix</keyword>
<gene>
    <name evidence="4" type="ORF">C5Q98_06935</name>
</gene>
<evidence type="ECO:0000313" key="4">
    <source>
        <dbReference type="EMBL" id="AVM42960.1"/>
    </source>
</evidence>
<keyword evidence="2" id="KW-0472">Membrane</keyword>
<dbReference type="PANTHER" id="PTHR41259:SF1">
    <property type="entry name" value="DOUBLE-STRAND BREAK REPAIR RAD50 ATPASE, PUTATIVE-RELATED"/>
    <property type="match status" value="1"/>
</dbReference>
<evidence type="ECO:0000259" key="3">
    <source>
        <dbReference type="Pfam" id="PF13476"/>
    </source>
</evidence>
<feature type="coiled-coil region" evidence="1">
    <location>
        <begin position="194"/>
        <end position="255"/>
    </location>
</feature>
<dbReference type="EMBL" id="CP027226">
    <property type="protein sequence ID" value="AVM42960.1"/>
    <property type="molecule type" value="Genomic_DNA"/>
</dbReference>
<reference evidence="5" key="1">
    <citation type="submission" date="2018-02" db="EMBL/GenBank/DDBJ databases">
        <authorList>
            <person name="Holder M.E."/>
            <person name="Ajami N.J."/>
            <person name="Petrosino J.F."/>
        </authorList>
    </citation>
    <scope>NUCLEOTIDE SEQUENCE [LARGE SCALE GENOMIC DNA]</scope>
    <source>
        <strain evidence="5">CCUG 47711</strain>
    </source>
</reference>
<dbReference type="Gene3D" id="3.40.50.300">
    <property type="entry name" value="P-loop containing nucleotide triphosphate hydrolases"/>
    <property type="match status" value="2"/>
</dbReference>
<keyword evidence="5" id="KW-1185">Reference proteome</keyword>
<feature type="domain" description="Rad50/SbcC-type AAA" evidence="3">
    <location>
        <begin position="5"/>
        <end position="247"/>
    </location>
</feature>
<dbReference type="GO" id="GO:0006302">
    <property type="term" value="P:double-strand break repair"/>
    <property type="evidence" value="ECO:0007669"/>
    <property type="project" value="InterPro"/>
</dbReference>
<evidence type="ECO:0000313" key="5">
    <source>
        <dbReference type="Proteomes" id="UP000237947"/>
    </source>
</evidence>
<feature type="transmembrane region" description="Helical" evidence="2">
    <location>
        <begin position="361"/>
        <end position="381"/>
    </location>
</feature>
<dbReference type="SUPFAM" id="SSF52540">
    <property type="entry name" value="P-loop containing nucleoside triphosphate hydrolases"/>
    <property type="match status" value="2"/>
</dbReference>
<keyword evidence="1" id="KW-0175">Coiled coil</keyword>
<feature type="coiled-coil region" evidence="1">
    <location>
        <begin position="428"/>
        <end position="518"/>
    </location>
</feature>
<dbReference type="InterPro" id="IPR038729">
    <property type="entry name" value="Rad50/SbcC_AAA"/>
</dbReference>
<name>A0A2S0KPJ9_9FIRM</name>
<dbReference type="Proteomes" id="UP000237947">
    <property type="component" value="Chromosome"/>
</dbReference>
<dbReference type="KEGG" id="fsa:C5Q98_06935"/>
<sequence length="778" mass="90083">MVIKRIEIKAFAGLKDFSLDFDSGLNCVYGANEAGKSTILNFILAMFYGLGDRRGKDNFRDQVKPRSGEQIQGNILFSHEGRNYELQRLFAERTALDETRLIDLASNRTIELKDPVQPGKELLGLEEEVFKNTLFVDAEGSKLLESKDLANMLWSKLLDFLVNPESDIKVNEIQNNLESEKLSLKSRNGRKGLIPELELELSELRQEKYRLDNKIDAQTEEINKLSEEQEQISILEKEMEDLNKKIKVLKLLERQEVLRLINAPKLLLEEREAEASLLAEKLSKFSHSNSEESTKFLADLEIDSERFSEESDYILASLENLGAHQDSLLNSLDNYETQLLRKEELASKKNSDEQRLSKSRVNIYSVTVIVILLTAIVLLIFRNSSDYFLIIAVSLLGLAAIMGLFKSRIFKQNSIVLELEEDRSNEILKQYRNIAATELEEYQELLQMFSLNWRSLSINLDLTEGAEDQLEAELSREVSRIQMLKKQLNAEVKQRKIYQEQAKDLAFLSKDISRLKDEIKNSNYSDNDIQNLEESIKRDSEILLPNVSELPEFDLSHLNRLEIKHKEVNEQIREREAAITEIKQKLKILSIDPISHENISLQSRSFAVSELIESKQEELDVAKLKYQAYELAEEKLTESLLEFRQVLLPELGESASKYIEVISSGEYSQIRINDDLAINLKGQDFYTDFTENKLSSGTVEQIYLAYRLALIEYICKNREYTLLLDDPFVFFDEDRLISSLRLIERFSETQNKQVILFTCHKHIFTKLNERPRWKIKLL</sequence>
<dbReference type="AlphaFoldDB" id="A0A2S0KPJ9"/>
<organism evidence="4 5">
    <name type="scientific">Fastidiosipila sanguinis</name>
    <dbReference type="NCBI Taxonomy" id="236753"/>
    <lineage>
        <taxon>Bacteria</taxon>
        <taxon>Bacillati</taxon>
        <taxon>Bacillota</taxon>
        <taxon>Clostridia</taxon>
        <taxon>Eubacteriales</taxon>
        <taxon>Oscillospiraceae</taxon>
        <taxon>Fastidiosipila</taxon>
    </lineage>
</organism>
<keyword evidence="2" id="KW-0812">Transmembrane</keyword>
<evidence type="ECO:0000256" key="2">
    <source>
        <dbReference type="SAM" id="Phobius"/>
    </source>
</evidence>
<dbReference type="RefSeq" id="WP_106012908.1">
    <property type="nucleotide sequence ID" value="NZ_CP027226.1"/>
</dbReference>
<protein>
    <recommendedName>
        <fullName evidence="3">Rad50/SbcC-type AAA domain-containing protein</fullName>
    </recommendedName>
</protein>
<evidence type="ECO:0000256" key="1">
    <source>
        <dbReference type="SAM" id="Coils"/>
    </source>
</evidence>
<dbReference type="GO" id="GO:0016887">
    <property type="term" value="F:ATP hydrolysis activity"/>
    <property type="evidence" value="ECO:0007669"/>
    <property type="project" value="InterPro"/>
</dbReference>